<gene>
    <name evidence="1" type="ORF">Pma05_11770</name>
</gene>
<keyword evidence="2" id="KW-1185">Reference proteome</keyword>
<comment type="caution">
    <text evidence="1">The sequence shown here is derived from an EMBL/GenBank/DDBJ whole genome shotgun (WGS) entry which is preliminary data.</text>
</comment>
<dbReference type="EMBL" id="BONX01000007">
    <property type="protein sequence ID" value="GIG94604.1"/>
    <property type="molecule type" value="Genomic_DNA"/>
</dbReference>
<reference evidence="1 2" key="1">
    <citation type="submission" date="2021-01" db="EMBL/GenBank/DDBJ databases">
        <title>Whole genome shotgun sequence of Plantactinospora mayteni NBRC 109088.</title>
        <authorList>
            <person name="Komaki H."/>
            <person name="Tamura T."/>
        </authorList>
    </citation>
    <scope>NUCLEOTIDE SEQUENCE [LARGE SCALE GENOMIC DNA]</scope>
    <source>
        <strain evidence="1 2">NBRC 109088</strain>
    </source>
</reference>
<sequence>MTLYSVNCDQRFRFPVLATFLTPNGYPATVTVTTVTDFGLATDLVARLNRISACAAEPVVRTTEPTGNPRQAHEKFPDLHLRVFLDDAAGQQLTGGFFHSLWYSYITAVLTYELGGINGVLDLLPERAAAGVSEELGEEVRSLLNLHAGRPADRVFRGSGPDPRPLGLIGPGLAVHSDDVQALRKAQIALGPKRAAEVSRHLWQLAHMAVYLGVDLDPIGRTFEVGGGPEYHFHSAQVQAPAKTGETWQLTVRSPERLAVVCEIPDPLDDEELVNHLVKACEAEGGLMSQWSLAKVGFRLYGTPYVVVRQAFGQP</sequence>
<proteinExistence type="predicted"/>
<evidence type="ECO:0000313" key="1">
    <source>
        <dbReference type="EMBL" id="GIG94604.1"/>
    </source>
</evidence>
<protein>
    <submittedName>
        <fullName evidence="1">Uncharacterized protein</fullName>
    </submittedName>
</protein>
<name>A0ABQ4EIR4_9ACTN</name>
<dbReference type="RefSeq" id="WP_203856255.1">
    <property type="nucleotide sequence ID" value="NZ_BAAAZQ010000005.1"/>
</dbReference>
<organism evidence="1 2">
    <name type="scientific">Plantactinospora mayteni</name>
    <dbReference type="NCBI Taxonomy" id="566021"/>
    <lineage>
        <taxon>Bacteria</taxon>
        <taxon>Bacillati</taxon>
        <taxon>Actinomycetota</taxon>
        <taxon>Actinomycetes</taxon>
        <taxon>Micromonosporales</taxon>
        <taxon>Micromonosporaceae</taxon>
        <taxon>Plantactinospora</taxon>
    </lineage>
</organism>
<accession>A0ABQ4EIR4</accession>
<dbReference type="Proteomes" id="UP000621500">
    <property type="component" value="Unassembled WGS sequence"/>
</dbReference>
<evidence type="ECO:0000313" key="2">
    <source>
        <dbReference type="Proteomes" id="UP000621500"/>
    </source>
</evidence>